<evidence type="ECO:0000313" key="3">
    <source>
        <dbReference type="Proteomes" id="UP001153555"/>
    </source>
</evidence>
<name>A0A9N7NRM5_STRHE</name>
<feature type="non-terminal residue" evidence="2">
    <location>
        <position position="100"/>
    </location>
</feature>
<protein>
    <submittedName>
        <fullName evidence="2">Uncharacterized protein</fullName>
    </submittedName>
</protein>
<feature type="compositionally biased region" description="Basic residues" evidence="1">
    <location>
        <begin position="71"/>
        <end position="85"/>
    </location>
</feature>
<sequence length="100" mass="10537">TLGHGHGRQAATVVPAPVPSAAAAAALAGRGLSQPLADRSEQTGGPARPVRTESEGDRIVSIQEGNSTATSHRHRTRKLSHRTRAHGADCTASRTFLRRR</sequence>
<proteinExistence type="predicted"/>
<dbReference type="EMBL" id="CACSLK010027843">
    <property type="protein sequence ID" value="CAA0834123.1"/>
    <property type="molecule type" value="Genomic_DNA"/>
</dbReference>
<accession>A0A9N7NRM5</accession>
<feature type="non-terminal residue" evidence="2">
    <location>
        <position position="1"/>
    </location>
</feature>
<feature type="region of interest" description="Disordered" evidence="1">
    <location>
        <begin position="28"/>
        <end position="100"/>
    </location>
</feature>
<dbReference type="Proteomes" id="UP001153555">
    <property type="component" value="Unassembled WGS sequence"/>
</dbReference>
<keyword evidence="3" id="KW-1185">Reference proteome</keyword>
<organism evidence="2 3">
    <name type="scientific">Striga hermonthica</name>
    <name type="common">Purple witchweed</name>
    <name type="synonym">Buchnera hermonthica</name>
    <dbReference type="NCBI Taxonomy" id="68872"/>
    <lineage>
        <taxon>Eukaryota</taxon>
        <taxon>Viridiplantae</taxon>
        <taxon>Streptophyta</taxon>
        <taxon>Embryophyta</taxon>
        <taxon>Tracheophyta</taxon>
        <taxon>Spermatophyta</taxon>
        <taxon>Magnoliopsida</taxon>
        <taxon>eudicotyledons</taxon>
        <taxon>Gunneridae</taxon>
        <taxon>Pentapetalae</taxon>
        <taxon>asterids</taxon>
        <taxon>lamiids</taxon>
        <taxon>Lamiales</taxon>
        <taxon>Orobanchaceae</taxon>
        <taxon>Buchnereae</taxon>
        <taxon>Striga</taxon>
    </lineage>
</organism>
<dbReference type="AlphaFoldDB" id="A0A9N7NRM5"/>
<evidence type="ECO:0000313" key="2">
    <source>
        <dbReference type="EMBL" id="CAA0834123.1"/>
    </source>
</evidence>
<reference evidence="2" key="1">
    <citation type="submission" date="2019-12" db="EMBL/GenBank/DDBJ databases">
        <authorList>
            <person name="Scholes J."/>
        </authorList>
    </citation>
    <scope>NUCLEOTIDE SEQUENCE</scope>
</reference>
<gene>
    <name evidence="2" type="ORF">SHERM_29365</name>
</gene>
<comment type="caution">
    <text evidence="2">The sequence shown here is derived from an EMBL/GenBank/DDBJ whole genome shotgun (WGS) entry which is preliminary data.</text>
</comment>
<evidence type="ECO:0000256" key="1">
    <source>
        <dbReference type="SAM" id="MobiDB-lite"/>
    </source>
</evidence>